<evidence type="ECO:0000256" key="1">
    <source>
        <dbReference type="ARBA" id="ARBA00004236"/>
    </source>
</evidence>
<dbReference type="PANTHER" id="PTHR32282:SF11">
    <property type="entry name" value="PENICILLIN-BINDING PROTEIN 1B"/>
    <property type="match status" value="1"/>
</dbReference>
<dbReference type="GO" id="GO:0008360">
    <property type="term" value="P:regulation of cell shape"/>
    <property type="evidence" value="ECO:0007669"/>
    <property type="project" value="UniProtKB-KW"/>
</dbReference>
<accession>C2MDR3</accession>
<dbReference type="Pfam" id="PF00912">
    <property type="entry name" value="Transgly"/>
    <property type="match status" value="1"/>
</dbReference>
<dbReference type="RefSeq" id="WP_007365996.1">
    <property type="nucleotide sequence ID" value="NZ_ACLR01000214.1"/>
</dbReference>
<evidence type="ECO:0000256" key="7">
    <source>
        <dbReference type="ARBA" id="ARBA00022670"/>
    </source>
</evidence>
<dbReference type="EMBL" id="ACLR01000214">
    <property type="protein sequence ID" value="EEK16078.1"/>
    <property type="molecule type" value="Genomic_DNA"/>
</dbReference>
<keyword evidence="11" id="KW-0133">Cell shape</keyword>
<comment type="pathway">
    <text evidence="2">Cell wall biogenesis; peptidoglycan biosynthesis.</text>
</comment>
<dbReference type="InterPro" id="IPR001460">
    <property type="entry name" value="PCN-bd_Tpept"/>
</dbReference>
<protein>
    <submittedName>
        <fullName evidence="21">Transglycosylase</fullName>
    </submittedName>
</protein>
<evidence type="ECO:0000256" key="13">
    <source>
        <dbReference type="ARBA" id="ARBA00023136"/>
    </source>
</evidence>
<keyword evidence="18" id="KW-1133">Transmembrane helix</keyword>
<comment type="catalytic activity">
    <reaction evidence="16">
        <text>Preferential cleavage: (Ac)2-L-Lys-D-Ala-|-D-Ala. Also transpeptidation of peptidyl-alanyl moieties that are N-acyl substituents of D-alanine.</text>
        <dbReference type="EC" id="3.4.16.4"/>
    </reaction>
</comment>
<keyword evidence="10" id="KW-0378">Hydrolase</keyword>
<keyword evidence="8" id="KW-0328">Glycosyltransferase</keyword>
<evidence type="ECO:0000256" key="16">
    <source>
        <dbReference type="ARBA" id="ARBA00034000"/>
    </source>
</evidence>
<evidence type="ECO:0000256" key="10">
    <source>
        <dbReference type="ARBA" id="ARBA00022801"/>
    </source>
</evidence>
<keyword evidence="13 18" id="KW-0472">Membrane</keyword>
<evidence type="ECO:0000256" key="3">
    <source>
        <dbReference type="ARBA" id="ARBA00007090"/>
    </source>
</evidence>
<feature type="domain" description="Penicillin-binding protein transpeptidase" evidence="19">
    <location>
        <begin position="453"/>
        <end position="692"/>
    </location>
</feature>
<dbReference type="eggNOG" id="COG5009">
    <property type="taxonomic scope" value="Bacteria"/>
</dbReference>
<keyword evidence="14" id="KW-0511">Multifunctional enzyme</keyword>
<evidence type="ECO:0000256" key="5">
    <source>
        <dbReference type="ARBA" id="ARBA00022475"/>
    </source>
</evidence>
<keyword evidence="7" id="KW-0645">Protease</keyword>
<keyword evidence="18" id="KW-0812">Transmembrane</keyword>
<dbReference type="GO" id="GO:0009002">
    <property type="term" value="F:serine-type D-Ala-D-Ala carboxypeptidase activity"/>
    <property type="evidence" value="ECO:0007669"/>
    <property type="project" value="UniProtKB-EC"/>
</dbReference>
<dbReference type="InterPro" id="IPR023346">
    <property type="entry name" value="Lysozyme-like_dom_sf"/>
</dbReference>
<keyword evidence="15" id="KW-0961">Cell wall biogenesis/degradation</keyword>
<organism evidence="21 22">
    <name type="scientific">Porphyromonas uenonis 60-3</name>
    <dbReference type="NCBI Taxonomy" id="596327"/>
    <lineage>
        <taxon>Bacteria</taxon>
        <taxon>Pseudomonadati</taxon>
        <taxon>Bacteroidota</taxon>
        <taxon>Bacteroidia</taxon>
        <taxon>Bacteroidales</taxon>
        <taxon>Porphyromonadaceae</taxon>
        <taxon>Porphyromonas</taxon>
    </lineage>
</organism>
<keyword evidence="6" id="KW-0121">Carboxypeptidase</keyword>
<evidence type="ECO:0000313" key="21">
    <source>
        <dbReference type="EMBL" id="EEK16078.1"/>
    </source>
</evidence>
<dbReference type="Gene3D" id="3.40.710.10">
    <property type="entry name" value="DD-peptidase/beta-lactamase superfamily"/>
    <property type="match status" value="1"/>
</dbReference>
<dbReference type="GO" id="GO:0008658">
    <property type="term" value="F:penicillin binding"/>
    <property type="evidence" value="ECO:0007669"/>
    <property type="project" value="InterPro"/>
</dbReference>
<feature type="transmembrane region" description="Helical" evidence="18">
    <location>
        <begin position="9"/>
        <end position="35"/>
    </location>
</feature>
<evidence type="ECO:0000256" key="14">
    <source>
        <dbReference type="ARBA" id="ARBA00023268"/>
    </source>
</evidence>
<dbReference type="Proteomes" id="UP000003303">
    <property type="component" value="Unassembled WGS sequence"/>
</dbReference>
<dbReference type="GO" id="GO:0009252">
    <property type="term" value="P:peptidoglycan biosynthetic process"/>
    <property type="evidence" value="ECO:0007669"/>
    <property type="project" value="UniProtKB-KW"/>
</dbReference>
<evidence type="ECO:0000259" key="20">
    <source>
        <dbReference type="Pfam" id="PF00912"/>
    </source>
</evidence>
<comment type="similarity">
    <text evidence="4">In the N-terminal section; belongs to the glycosyltransferase 51 family.</text>
</comment>
<comment type="similarity">
    <text evidence="3">In the C-terminal section; belongs to the transpeptidase family.</text>
</comment>
<dbReference type="InterPro" id="IPR012338">
    <property type="entry name" value="Beta-lactam/transpept-like"/>
</dbReference>
<dbReference type="GO" id="GO:0008955">
    <property type="term" value="F:peptidoglycan glycosyltransferase activity"/>
    <property type="evidence" value="ECO:0007669"/>
    <property type="project" value="UniProtKB-EC"/>
</dbReference>
<evidence type="ECO:0000256" key="17">
    <source>
        <dbReference type="ARBA" id="ARBA00049902"/>
    </source>
</evidence>
<evidence type="ECO:0000256" key="9">
    <source>
        <dbReference type="ARBA" id="ARBA00022679"/>
    </source>
</evidence>
<dbReference type="STRING" id="596327.PORUE0001_1344"/>
<dbReference type="GO" id="GO:0006508">
    <property type="term" value="P:proteolysis"/>
    <property type="evidence" value="ECO:0007669"/>
    <property type="project" value="UniProtKB-KW"/>
</dbReference>
<evidence type="ECO:0000256" key="18">
    <source>
        <dbReference type="SAM" id="Phobius"/>
    </source>
</evidence>
<evidence type="ECO:0000259" key="19">
    <source>
        <dbReference type="Pfam" id="PF00905"/>
    </source>
</evidence>
<keyword evidence="5" id="KW-1003">Cell membrane</keyword>
<dbReference type="GO" id="GO:0030288">
    <property type="term" value="C:outer membrane-bounded periplasmic space"/>
    <property type="evidence" value="ECO:0007669"/>
    <property type="project" value="TreeGrafter"/>
</dbReference>
<dbReference type="InterPro" id="IPR036950">
    <property type="entry name" value="PBP_transglycosylase"/>
</dbReference>
<dbReference type="OrthoDB" id="9766909at2"/>
<dbReference type="GO" id="GO:0005886">
    <property type="term" value="C:plasma membrane"/>
    <property type="evidence" value="ECO:0007669"/>
    <property type="project" value="UniProtKB-SubCell"/>
</dbReference>
<dbReference type="GO" id="GO:0071555">
    <property type="term" value="P:cell wall organization"/>
    <property type="evidence" value="ECO:0007669"/>
    <property type="project" value="UniProtKB-KW"/>
</dbReference>
<comment type="caution">
    <text evidence="21">The sequence shown here is derived from an EMBL/GenBank/DDBJ whole genome shotgun (WGS) entry which is preliminary data.</text>
</comment>
<evidence type="ECO:0000256" key="8">
    <source>
        <dbReference type="ARBA" id="ARBA00022676"/>
    </source>
</evidence>
<reference evidence="21 22" key="1">
    <citation type="submission" date="2009-04" db="EMBL/GenBank/DDBJ databases">
        <authorList>
            <person name="Sebastian Y."/>
            <person name="Madupu R."/>
            <person name="Durkin A.S."/>
            <person name="Torralba M."/>
            <person name="Methe B."/>
            <person name="Sutton G.G."/>
            <person name="Strausberg R.L."/>
            <person name="Nelson K.E."/>
        </authorList>
    </citation>
    <scope>NUCLEOTIDE SEQUENCE [LARGE SCALE GENOMIC DNA]</scope>
    <source>
        <strain evidence="21 22">60-3</strain>
    </source>
</reference>
<dbReference type="InterPro" id="IPR050396">
    <property type="entry name" value="Glycosyltr_51/Transpeptidase"/>
</dbReference>
<evidence type="ECO:0000256" key="11">
    <source>
        <dbReference type="ARBA" id="ARBA00022960"/>
    </source>
</evidence>
<dbReference type="Pfam" id="PF00905">
    <property type="entry name" value="Transpeptidase"/>
    <property type="match status" value="1"/>
</dbReference>
<keyword evidence="12" id="KW-0573">Peptidoglycan synthesis</keyword>
<dbReference type="InterPro" id="IPR001264">
    <property type="entry name" value="Glyco_trans_51"/>
</dbReference>
<evidence type="ECO:0000256" key="2">
    <source>
        <dbReference type="ARBA" id="ARBA00004752"/>
    </source>
</evidence>
<comment type="subcellular location">
    <subcellularLocation>
        <location evidence="1">Cell membrane</location>
    </subcellularLocation>
</comment>
<dbReference type="Gene3D" id="1.10.3810.10">
    <property type="entry name" value="Biosynthetic peptidoglycan transglycosylase-like"/>
    <property type="match status" value="1"/>
</dbReference>
<sequence length="784" mass="88384">MKGKVIKVLWWLFGAFWALVFITFVLIWFGIIGYMPDVEQLQNPIDKYASVLISDDGVQLGSYAHGSTNRIYVGYDELAEPLVQALVATEDVRFYKHSGVDVRGVGRAIVKRGMLRNTASGGGSTITQQLAKQLYSPHAKSSLQRLLQKPIEWVIAIKLERNYTKEEIIAMYLNQFDFLYNAVGIRSAAQTYFGKKPSELTLTESAMLVGMCKNPSLYNPVLHADSDAPVNRRNTVLLQMKKAGYISEETYKKAIAEPLKIHFTRNKQSDGLAPYYKEYVRLLLTAKKPKKSDYSKWSQEQYTIDSILWETQPIYGWCQKNKKSDGSHYDLYADGLKIYGTIDSRMQQYAEEAVQKHMSEFVQPNFNRELKGSKLAPYSSDLTAQQRKEAIERALRNTDRWRSLKKLGMSPEEIRKTFDEKRKMRVWSYNGWIDKEMTPRDSVLYYKQFLHTGFMAMNPHNGNILAYVGDVDFRTFKYDMVSQGRRQVGSTIKPFLYSLSMIQGISPCEQVMHQPITLYDANGKAWTPRNTGAKRVGEMVSIKWGLQNSSNWVTAYLMGRTSPYTFVRLLHSFGIKGYIDPVVSVALGTPDVTVSEMVAAYSAFVNQGIRVDPIPVTRIEDRYGNVVATFTANLTEVLPARAALQMLDMMRAVIDGGTGGRLRFRHNLTMPLGGKTGTTQRNSDGWFIGFSPEIVAGCWVGGEERSIHFRSMAYGQGASAALPIFGYFMKAVYADPTLGYSAHTPFNVPAGFSPCGAQETVDIHEPLSDAVDEAVDDVMEDILE</sequence>
<evidence type="ECO:0000256" key="12">
    <source>
        <dbReference type="ARBA" id="ARBA00022984"/>
    </source>
</evidence>
<evidence type="ECO:0000256" key="6">
    <source>
        <dbReference type="ARBA" id="ARBA00022645"/>
    </source>
</evidence>
<evidence type="ECO:0000256" key="4">
    <source>
        <dbReference type="ARBA" id="ARBA00007739"/>
    </source>
</evidence>
<name>C2MDR3_9PORP</name>
<dbReference type="SUPFAM" id="SSF53955">
    <property type="entry name" value="Lysozyme-like"/>
    <property type="match status" value="1"/>
</dbReference>
<keyword evidence="22" id="KW-1185">Reference proteome</keyword>
<dbReference type="AlphaFoldDB" id="C2MDR3"/>
<dbReference type="PANTHER" id="PTHR32282">
    <property type="entry name" value="BINDING PROTEIN TRANSPEPTIDASE, PUTATIVE-RELATED"/>
    <property type="match status" value="1"/>
</dbReference>
<evidence type="ECO:0000256" key="15">
    <source>
        <dbReference type="ARBA" id="ARBA00023316"/>
    </source>
</evidence>
<gene>
    <name evidence="21" type="ORF">PORUE0001_1344</name>
</gene>
<keyword evidence="9" id="KW-0808">Transferase</keyword>
<dbReference type="SUPFAM" id="SSF56601">
    <property type="entry name" value="beta-lactamase/transpeptidase-like"/>
    <property type="match status" value="1"/>
</dbReference>
<proteinExistence type="inferred from homology"/>
<feature type="domain" description="Glycosyl transferase family 51" evidence="20">
    <location>
        <begin position="62"/>
        <end position="241"/>
    </location>
</feature>
<comment type="catalytic activity">
    <reaction evidence="17">
        <text>[GlcNAc-(1-&gt;4)-Mur2Ac(oyl-L-Ala-gamma-D-Glu-L-Lys-D-Ala-D-Ala)](n)-di-trans,octa-cis-undecaprenyl diphosphate + beta-D-GlcNAc-(1-&gt;4)-Mur2Ac(oyl-L-Ala-gamma-D-Glu-L-Lys-D-Ala-D-Ala)-di-trans,octa-cis-undecaprenyl diphosphate = [GlcNAc-(1-&gt;4)-Mur2Ac(oyl-L-Ala-gamma-D-Glu-L-Lys-D-Ala-D-Ala)](n+1)-di-trans,octa-cis-undecaprenyl diphosphate + di-trans,octa-cis-undecaprenyl diphosphate + H(+)</text>
        <dbReference type="Rhea" id="RHEA:23708"/>
        <dbReference type="Rhea" id="RHEA-COMP:9602"/>
        <dbReference type="Rhea" id="RHEA-COMP:9603"/>
        <dbReference type="ChEBI" id="CHEBI:15378"/>
        <dbReference type="ChEBI" id="CHEBI:58405"/>
        <dbReference type="ChEBI" id="CHEBI:60033"/>
        <dbReference type="ChEBI" id="CHEBI:78435"/>
        <dbReference type="EC" id="2.4.99.28"/>
    </reaction>
</comment>
<evidence type="ECO:0000313" key="22">
    <source>
        <dbReference type="Proteomes" id="UP000003303"/>
    </source>
</evidence>